<dbReference type="SMART" id="SM00448">
    <property type="entry name" value="REC"/>
    <property type="match status" value="1"/>
</dbReference>
<reference evidence="5 6" key="1">
    <citation type="journal article" date="2016" name="Nat. Commun.">
        <title>Thousands of microbial genomes shed light on interconnected biogeochemical processes in an aquifer system.</title>
        <authorList>
            <person name="Anantharaman K."/>
            <person name="Brown C.T."/>
            <person name="Hug L.A."/>
            <person name="Sharon I."/>
            <person name="Castelle C.J."/>
            <person name="Probst A.J."/>
            <person name="Thomas B.C."/>
            <person name="Singh A."/>
            <person name="Wilkins M.J."/>
            <person name="Karaoz U."/>
            <person name="Brodie E.L."/>
            <person name="Williams K.H."/>
            <person name="Hubbard S.S."/>
            <person name="Banfield J.F."/>
        </authorList>
    </citation>
    <scope>NUCLEOTIDE SEQUENCE [LARGE SCALE GENOMIC DNA]</scope>
</reference>
<dbReference type="Pfam" id="PF00072">
    <property type="entry name" value="Response_reg"/>
    <property type="match status" value="1"/>
</dbReference>
<dbReference type="PANTHER" id="PTHR44591">
    <property type="entry name" value="STRESS RESPONSE REGULATOR PROTEIN 1"/>
    <property type="match status" value="1"/>
</dbReference>
<dbReference type="AlphaFoldDB" id="A0A1F8DYZ2"/>
<name>A0A1F8DYZ2_9BACT</name>
<dbReference type="EMBL" id="MGIT01000002">
    <property type="protein sequence ID" value="OGM92975.1"/>
    <property type="molecule type" value="Genomic_DNA"/>
</dbReference>
<dbReference type="Gene3D" id="3.40.50.2300">
    <property type="match status" value="1"/>
</dbReference>
<proteinExistence type="predicted"/>
<evidence type="ECO:0000259" key="4">
    <source>
        <dbReference type="PROSITE" id="PS50110"/>
    </source>
</evidence>
<dbReference type="InterPro" id="IPR001789">
    <property type="entry name" value="Sig_transdc_resp-reg_receiver"/>
</dbReference>
<keyword evidence="1 3" id="KW-0597">Phosphoprotein</keyword>
<feature type="domain" description="Response regulatory" evidence="4">
    <location>
        <begin position="10"/>
        <end position="128"/>
    </location>
</feature>
<accession>A0A1F8DYZ2</accession>
<comment type="caution">
    <text evidence="5">The sequence shown here is derived from an EMBL/GenBank/DDBJ whole genome shotgun (WGS) entry which is preliminary data.</text>
</comment>
<gene>
    <name evidence="5" type="ORF">A2372_03970</name>
</gene>
<sequence>MDKKKRSDIRILIVEDEDSMLSALADKIRQAGFAESLIARNGEEGLSLALSEHPDLLLVDILMPKMDGMTMIKQLRKDAWGKEVKIIILTNFDTTDEILKDVALVEPSHYFLKSNRGIDDIIINIKEVLELS</sequence>
<dbReference type="InterPro" id="IPR050595">
    <property type="entry name" value="Bact_response_regulator"/>
</dbReference>
<evidence type="ECO:0000256" key="2">
    <source>
        <dbReference type="ARBA" id="ARBA00023012"/>
    </source>
</evidence>
<dbReference type="InterPro" id="IPR011006">
    <property type="entry name" value="CheY-like_superfamily"/>
</dbReference>
<dbReference type="GO" id="GO:0000160">
    <property type="term" value="P:phosphorelay signal transduction system"/>
    <property type="evidence" value="ECO:0007669"/>
    <property type="project" value="UniProtKB-KW"/>
</dbReference>
<evidence type="ECO:0000256" key="1">
    <source>
        <dbReference type="ARBA" id="ARBA00022553"/>
    </source>
</evidence>
<dbReference type="PANTHER" id="PTHR44591:SF14">
    <property type="entry name" value="PROTEIN PILG"/>
    <property type="match status" value="1"/>
</dbReference>
<dbReference type="PROSITE" id="PS50110">
    <property type="entry name" value="RESPONSE_REGULATORY"/>
    <property type="match status" value="1"/>
</dbReference>
<feature type="modified residue" description="4-aspartylphosphate" evidence="3">
    <location>
        <position position="60"/>
    </location>
</feature>
<dbReference type="Proteomes" id="UP000176422">
    <property type="component" value="Unassembled WGS sequence"/>
</dbReference>
<evidence type="ECO:0000313" key="5">
    <source>
        <dbReference type="EMBL" id="OGM92975.1"/>
    </source>
</evidence>
<dbReference type="SUPFAM" id="SSF52172">
    <property type="entry name" value="CheY-like"/>
    <property type="match status" value="1"/>
</dbReference>
<evidence type="ECO:0000313" key="6">
    <source>
        <dbReference type="Proteomes" id="UP000176422"/>
    </source>
</evidence>
<protein>
    <recommendedName>
        <fullName evidence="4">Response regulatory domain-containing protein</fullName>
    </recommendedName>
</protein>
<keyword evidence="2" id="KW-0902">Two-component regulatory system</keyword>
<dbReference type="STRING" id="1802559.A2372_03970"/>
<evidence type="ECO:0000256" key="3">
    <source>
        <dbReference type="PROSITE-ProRule" id="PRU00169"/>
    </source>
</evidence>
<organism evidence="5 6">
    <name type="scientific">Candidatus Wolfebacteria bacterium RIFOXYB1_FULL_54_12</name>
    <dbReference type="NCBI Taxonomy" id="1802559"/>
    <lineage>
        <taxon>Bacteria</taxon>
        <taxon>Candidatus Wolfeibacteriota</taxon>
    </lineage>
</organism>